<dbReference type="EMBL" id="FWEW01000903">
    <property type="protein sequence ID" value="SLM36151.1"/>
    <property type="molecule type" value="Genomic_DNA"/>
</dbReference>
<dbReference type="PANTHER" id="PTHR37535">
    <property type="entry name" value="FLUG DOMAIN PROTEIN"/>
    <property type="match status" value="1"/>
</dbReference>
<dbReference type="PANTHER" id="PTHR37535:SF3">
    <property type="entry name" value="FLUG DOMAIN-CONTAINING PROTEIN"/>
    <property type="match status" value="1"/>
</dbReference>
<dbReference type="SUPFAM" id="SSF56349">
    <property type="entry name" value="DNA breaking-rejoining enzymes"/>
    <property type="match status" value="1"/>
</dbReference>
<proteinExistence type="predicted"/>
<feature type="region of interest" description="Disordered" evidence="1">
    <location>
        <begin position="34"/>
        <end position="54"/>
    </location>
</feature>
<keyword evidence="3" id="KW-1185">Reference proteome</keyword>
<organism evidence="2 3">
    <name type="scientific">Lasallia pustulata</name>
    <dbReference type="NCBI Taxonomy" id="136370"/>
    <lineage>
        <taxon>Eukaryota</taxon>
        <taxon>Fungi</taxon>
        <taxon>Dikarya</taxon>
        <taxon>Ascomycota</taxon>
        <taxon>Pezizomycotina</taxon>
        <taxon>Lecanoromycetes</taxon>
        <taxon>OSLEUM clade</taxon>
        <taxon>Umbilicariomycetidae</taxon>
        <taxon>Umbilicariales</taxon>
        <taxon>Umbilicariaceae</taxon>
        <taxon>Lasallia</taxon>
    </lineage>
</organism>
<dbReference type="InterPro" id="IPR011010">
    <property type="entry name" value="DNA_brk_join_enz"/>
</dbReference>
<evidence type="ECO:0000313" key="3">
    <source>
        <dbReference type="Proteomes" id="UP000192927"/>
    </source>
</evidence>
<evidence type="ECO:0000256" key="1">
    <source>
        <dbReference type="SAM" id="MobiDB-lite"/>
    </source>
</evidence>
<accession>A0A1W5CZA7</accession>
<dbReference type="GO" id="GO:0003677">
    <property type="term" value="F:DNA binding"/>
    <property type="evidence" value="ECO:0007669"/>
    <property type="project" value="InterPro"/>
</dbReference>
<protein>
    <recommendedName>
        <fullName evidence="4">FluG domain-containing protein</fullName>
    </recommendedName>
</protein>
<reference evidence="3" key="1">
    <citation type="submission" date="2017-03" db="EMBL/GenBank/DDBJ databases">
        <authorList>
            <person name="Sharma R."/>
            <person name="Thines M."/>
        </authorList>
    </citation>
    <scope>NUCLEOTIDE SEQUENCE [LARGE SCALE GENOMIC DNA]</scope>
</reference>
<evidence type="ECO:0008006" key="4">
    <source>
        <dbReference type="Google" id="ProtNLM"/>
    </source>
</evidence>
<evidence type="ECO:0000313" key="2">
    <source>
        <dbReference type="EMBL" id="SLM36151.1"/>
    </source>
</evidence>
<dbReference type="InterPro" id="IPR021842">
    <property type="entry name" value="DUF3435"/>
</dbReference>
<dbReference type="Pfam" id="PF11917">
    <property type="entry name" value="DUF3435"/>
    <property type="match status" value="1"/>
</dbReference>
<dbReference type="AlphaFoldDB" id="A0A1W5CZA7"/>
<name>A0A1W5CZA7_9LECA</name>
<sequence>MTALPPLRLQSLPRWCQERPSRLEKVTAKMRITITKDGHDSRSNPQLPNGSRRERFVASMQPVKDGKCLYCRFVNQDPDESLQNLEIAEIKLYMEWFLDNANILKLQAFRVAMRFWRTMFWQTTNKQLDTLLIKEMSNYTDSVLITEYGLSESERPKPALCVDDLLLILHHHWSLDTNTYPTERQRVQQALIILLLVSTASRPGAVVECSGYRGSNQALKYKNVRLLLVADPLNPSRSVLLMEVSLTLYKGRRTKEEPTIFVFYEHDSLIFCPVLHFLALALKDDAFESEHVRCLEDIYGFHIPKPKTSLQLCWKESMKDVPIFRQAEQMLEGTCTSSTRALPYDTFLRHLSRLGKSAGFRDPLTPYCLRRGTGNAVNDVATTAERNKIMGHSRAEIYDRYYVSQYAKKDIQAAYLGTPSKNALIGLVSHMNITRDPRAPTHLNKQQVTLCYNSEEVKVLEEEHNNTKQQIMAEYGSVKDAAGSDIYTRHQKLIAQIASEKARQRRLLEAELRTEYFNTIDTLEIN</sequence>
<dbReference type="Proteomes" id="UP000192927">
    <property type="component" value="Unassembled WGS sequence"/>
</dbReference>